<dbReference type="Proteomes" id="UP000198211">
    <property type="component" value="Unassembled WGS sequence"/>
</dbReference>
<dbReference type="OrthoDB" id="125279at2759"/>
<evidence type="ECO:0000313" key="1">
    <source>
        <dbReference type="EMBL" id="OWZ01067.1"/>
    </source>
</evidence>
<dbReference type="PANTHER" id="PTHR33050">
    <property type="entry name" value="REVERSE TRANSCRIPTASE DOMAIN-CONTAINING PROTEIN"/>
    <property type="match status" value="1"/>
</dbReference>
<name>A0A225V8H9_9STRA</name>
<reference evidence="2" key="1">
    <citation type="submission" date="2017-03" db="EMBL/GenBank/DDBJ databases">
        <title>Phytopthora megakarya and P. palmivora, two closely related causual agents of cacao black pod achieved similar genome size and gene model numbers by different mechanisms.</title>
        <authorList>
            <person name="Ali S."/>
            <person name="Shao J."/>
            <person name="Larry D.J."/>
            <person name="Kronmiller B."/>
            <person name="Shen D."/>
            <person name="Strem M.D."/>
            <person name="Melnick R.L."/>
            <person name="Guiltinan M.J."/>
            <person name="Tyler B.M."/>
            <person name="Meinhardt L.W."/>
            <person name="Bailey B.A."/>
        </authorList>
    </citation>
    <scope>NUCLEOTIDE SEQUENCE [LARGE SCALE GENOMIC DNA]</scope>
    <source>
        <strain evidence="2">zdho120</strain>
    </source>
</reference>
<dbReference type="InterPro" id="IPR052055">
    <property type="entry name" value="Hepadnavirus_pol/RT"/>
</dbReference>
<dbReference type="EMBL" id="NBNE01007124">
    <property type="protein sequence ID" value="OWZ01067.1"/>
    <property type="molecule type" value="Genomic_DNA"/>
</dbReference>
<organism evidence="1 2">
    <name type="scientific">Phytophthora megakarya</name>
    <dbReference type="NCBI Taxonomy" id="4795"/>
    <lineage>
        <taxon>Eukaryota</taxon>
        <taxon>Sar</taxon>
        <taxon>Stramenopiles</taxon>
        <taxon>Oomycota</taxon>
        <taxon>Peronosporomycetes</taxon>
        <taxon>Peronosporales</taxon>
        <taxon>Peronosporaceae</taxon>
        <taxon>Phytophthora</taxon>
    </lineage>
</organism>
<evidence type="ECO:0008006" key="3">
    <source>
        <dbReference type="Google" id="ProtNLM"/>
    </source>
</evidence>
<dbReference type="AlphaFoldDB" id="A0A225V8H9"/>
<keyword evidence="2" id="KW-1185">Reference proteome</keyword>
<proteinExistence type="predicted"/>
<comment type="caution">
    <text evidence="1">The sequence shown here is derived from an EMBL/GenBank/DDBJ whole genome shotgun (WGS) entry which is preliminary data.</text>
</comment>
<accession>A0A225V8H9</accession>
<evidence type="ECO:0000313" key="2">
    <source>
        <dbReference type="Proteomes" id="UP000198211"/>
    </source>
</evidence>
<dbReference type="PANTHER" id="PTHR33050:SF7">
    <property type="entry name" value="RIBONUCLEASE H"/>
    <property type="match status" value="1"/>
</dbReference>
<protein>
    <recommendedName>
        <fullName evidence="3">Cleavage induced protein</fullName>
    </recommendedName>
</protein>
<gene>
    <name evidence="1" type="ORF">PHMEG_00027620</name>
</gene>
<sequence>MFSLRVVNGSKHYTLDTSTQQAYLPSYNFSVARQEQIHAQIRRLRFQITCPGGIRTRIELSGDLSCEAALSRLGGTSLRSPPPNHRSAQLAFNMLIKGILKGKDQSRYLVLDIGLRGLLKDVTCSPFGANYSRPLLSQKRSVNDNSPDDSTIPVKYSGAAVLARRKLKVEEPGAVKILTGDVHGAFRNIPLEAVAAGRFARTIPDLGVLIIDLSCPFGWTESPGHYWSAGAAINHFHSNYQPTWPDQPRTGVILVDGKAWCDDHICIEPDIGTRLTEASLSLRAAMTGVLGPDACNEQNFSQWFREGTALGLTWNVNTMSLSISPDKISKAISRLQDTLSASTTFRRELNNLLGSLWHVSTCILSTRPFSKELQRWLGLHRVSARRYTLVPLHLGCGLIEFGTACPISRATRSQILHYDGCKWSGSVRRIPLQQQYLQVEYTQGEREEIAPFNTTGEVDEHHIRDNSVGTIMGGFKYIYSSTCPALLEVRYIFYSSAGHIARETNIMADAGSWPREISTRFESASPDRRSRRNISSTLRAGLESVGNMVPVHGYQPWLNEHDLNANAAQLGAFAVYIRRFGMNQQGEGNTCGGVAWKWRDEMRREVWQPDVAVGRQRGARVTGKDQSDRQVI</sequence>